<gene>
    <name evidence="2" type="ORF">UFOVP849_8</name>
</gene>
<protein>
    <submittedName>
        <fullName evidence="2">Uncharacterized protein</fullName>
    </submittedName>
</protein>
<name>A0A6J5P7H5_9CAUD</name>
<dbReference type="EMBL" id="LR796788">
    <property type="protein sequence ID" value="CAB4165976.1"/>
    <property type="molecule type" value="Genomic_DNA"/>
</dbReference>
<proteinExistence type="predicted"/>
<sequence length="149" mass="17971">MIWKPKYPPGTYDPRAPRPHVRGPRPHTWVTGPDPEEHRKYRVFIQQKNQAQWRGEGWDITFDQWKQLWDQSGQWHNRGRSRDCYCMTRRNVELTWTPDNVMIITREEHSRIQSAMAHAGYRSPAQIRRRLKLGLPLDKRKTRKKSDDE</sequence>
<evidence type="ECO:0000313" key="2">
    <source>
        <dbReference type="EMBL" id="CAB4165976.1"/>
    </source>
</evidence>
<accession>A0A6J5P7H5</accession>
<organism evidence="2">
    <name type="scientific">uncultured Caudovirales phage</name>
    <dbReference type="NCBI Taxonomy" id="2100421"/>
    <lineage>
        <taxon>Viruses</taxon>
        <taxon>Duplodnaviria</taxon>
        <taxon>Heunggongvirae</taxon>
        <taxon>Uroviricota</taxon>
        <taxon>Caudoviricetes</taxon>
        <taxon>Peduoviridae</taxon>
        <taxon>Maltschvirus</taxon>
        <taxon>Maltschvirus maltsch</taxon>
    </lineage>
</organism>
<reference evidence="2" key="1">
    <citation type="submission" date="2020-04" db="EMBL/GenBank/DDBJ databases">
        <authorList>
            <person name="Chiriac C."/>
            <person name="Salcher M."/>
            <person name="Ghai R."/>
            <person name="Kavagutti S V."/>
        </authorList>
    </citation>
    <scope>NUCLEOTIDE SEQUENCE</scope>
</reference>
<evidence type="ECO:0000256" key="1">
    <source>
        <dbReference type="SAM" id="MobiDB-lite"/>
    </source>
</evidence>
<feature type="region of interest" description="Disordered" evidence="1">
    <location>
        <begin position="1"/>
        <end position="33"/>
    </location>
</feature>